<dbReference type="EC" id="3.8.1.5" evidence="2"/>
<dbReference type="PANTHER" id="PTHR43798:SF33">
    <property type="entry name" value="HYDROLASE, PUTATIVE (AFU_ORTHOLOGUE AFUA_2G14860)-RELATED"/>
    <property type="match status" value="1"/>
</dbReference>
<keyword evidence="3" id="KW-1185">Reference proteome</keyword>
<dbReference type="PRINTS" id="PR00412">
    <property type="entry name" value="EPOXHYDRLASE"/>
</dbReference>
<dbReference type="SUPFAM" id="SSF53474">
    <property type="entry name" value="alpha/beta-Hydrolases"/>
    <property type="match status" value="1"/>
</dbReference>
<dbReference type="InterPro" id="IPR029058">
    <property type="entry name" value="AB_hydrolase_fold"/>
</dbReference>
<reference evidence="2 3" key="1">
    <citation type="submission" date="2020-04" db="EMBL/GenBank/DDBJ databases">
        <title>Flammeovirga sp. SR4, a novel species isolated from seawater.</title>
        <authorList>
            <person name="Wang X."/>
        </authorList>
    </citation>
    <scope>NUCLEOTIDE SEQUENCE [LARGE SCALE GENOMIC DNA]</scope>
    <source>
        <strain evidence="2 3">SR4</strain>
    </source>
</reference>
<dbReference type="RefSeq" id="WP_168884201.1">
    <property type="nucleotide sequence ID" value="NZ_JABAIL010000006.1"/>
</dbReference>
<dbReference type="InterPro" id="IPR000639">
    <property type="entry name" value="Epox_hydrolase-like"/>
</dbReference>
<protein>
    <submittedName>
        <fullName evidence="2">Haloalkane dehalogenase</fullName>
        <ecNumber evidence="2">3.8.1.5</ecNumber>
    </submittedName>
</protein>
<evidence type="ECO:0000313" key="2">
    <source>
        <dbReference type="EMBL" id="NLR93491.1"/>
    </source>
</evidence>
<evidence type="ECO:0000313" key="3">
    <source>
        <dbReference type="Proteomes" id="UP000585050"/>
    </source>
</evidence>
<dbReference type="GO" id="GO:0016020">
    <property type="term" value="C:membrane"/>
    <property type="evidence" value="ECO:0007669"/>
    <property type="project" value="TreeGrafter"/>
</dbReference>
<proteinExistence type="predicted"/>
<dbReference type="InterPro" id="IPR000073">
    <property type="entry name" value="AB_hydrolase_1"/>
</dbReference>
<dbReference type="AlphaFoldDB" id="A0A7X8SNJ3"/>
<dbReference type="NCBIfam" id="NF002938">
    <property type="entry name" value="PRK03592.1"/>
    <property type="match status" value="1"/>
</dbReference>
<dbReference type="Proteomes" id="UP000585050">
    <property type="component" value="Unassembled WGS sequence"/>
</dbReference>
<comment type="caution">
    <text evidence="2">The sequence shown here is derived from an EMBL/GenBank/DDBJ whole genome shotgun (WGS) entry which is preliminary data.</text>
</comment>
<dbReference type="PANTHER" id="PTHR43798">
    <property type="entry name" value="MONOACYLGLYCEROL LIPASE"/>
    <property type="match status" value="1"/>
</dbReference>
<dbReference type="Gene3D" id="3.40.50.1820">
    <property type="entry name" value="alpha/beta hydrolase"/>
    <property type="match status" value="1"/>
</dbReference>
<sequence length="284" mass="32190">MQSKNISVHGSNMHVLTANEESSKSPILFLHGNPSNAFIWRNIAPIVASTDHPIYVSDLIGMGKSDKPAIDYTFAEQYMYVEKLIDTLNLRDVILVLHDWGSGLGFHYFAMHESNVKAIAFMEGIIQDIGTFFDSATIDFFHQLRGENGWKMICEDNIFLQNVLPTWVSRGLTEEEVEGYTSPFKIVESRKPIWKWVSQVPLNGKPELMASVVENYRTKLSKSTIPKLFCYAEPGAFMPEPVKNWIIENIPNLKSVNVGDGIHFIQEDHPEEIGKAIKEFVITL</sequence>
<dbReference type="Pfam" id="PF00561">
    <property type="entry name" value="Abhydrolase_1"/>
    <property type="match status" value="1"/>
</dbReference>
<dbReference type="GO" id="GO:0018786">
    <property type="term" value="F:haloalkane dehalogenase activity"/>
    <property type="evidence" value="ECO:0007669"/>
    <property type="project" value="UniProtKB-EC"/>
</dbReference>
<dbReference type="EMBL" id="JABAIL010000006">
    <property type="protein sequence ID" value="NLR93491.1"/>
    <property type="molecule type" value="Genomic_DNA"/>
</dbReference>
<feature type="domain" description="AB hydrolase-1" evidence="1">
    <location>
        <begin position="26"/>
        <end position="129"/>
    </location>
</feature>
<keyword evidence="2" id="KW-0378">Hydrolase</keyword>
<evidence type="ECO:0000259" key="1">
    <source>
        <dbReference type="Pfam" id="PF00561"/>
    </source>
</evidence>
<gene>
    <name evidence="2" type="ORF">HGP29_20000</name>
</gene>
<dbReference type="InterPro" id="IPR050266">
    <property type="entry name" value="AB_hydrolase_sf"/>
</dbReference>
<name>A0A7X8SNJ3_9BACT</name>
<accession>A0A7X8SNJ3</accession>
<organism evidence="2 3">
    <name type="scientific">Flammeovirga agarivorans</name>
    <dbReference type="NCBI Taxonomy" id="2726742"/>
    <lineage>
        <taxon>Bacteria</taxon>
        <taxon>Pseudomonadati</taxon>
        <taxon>Bacteroidota</taxon>
        <taxon>Cytophagia</taxon>
        <taxon>Cytophagales</taxon>
        <taxon>Flammeovirgaceae</taxon>
        <taxon>Flammeovirga</taxon>
    </lineage>
</organism>